<sequence length="261" mass="28788">MTSAFHTARPAPAAGAPAKRARWHYSIIRSSIHSLLVLLLSGCATVGRLNQVAQLPAGQYTVWATDDAALRTTAPSRVQYQVYQLGDTLRFDHYPAPDSAPTQHFYQLPLRRYVTLQARRFDVDVFTIPFKVRPARAGVPVQLNTNFNGALYFGRRLDFYRFSTYRGPAGRVVPAIRATGFGYGGFVGLGSTFITGDVTRQTPGPEYEGFVVHAGAAGIFDARVFNVGLAVGVDHLLGPDGRVWIYQHRPWFGILFGLDLN</sequence>
<dbReference type="RefSeq" id="WP_138075839.1">
    <property type="nucleotide sequence ID" value="NZ_VAJM01000002.1"/>
</dbReference>
<dbReference type="Proteomes" id="UP000305517">
    <property type="component" value="Unassembled WGS sequence"/>
</dbReference>
<organism evidence="1 2">
    <name type="scientific">Hymenobacter jeollabukensis</name>
    <dbReference type="NCBI Taxonomy" id="2025313"/>
    <lineage>
        <taxon>Bacteria</taxon>
        <taxon>Pseudomonadati</taxon>
        <taxon>Bacteroidota</taxon>
        <taxon>Cytophagia</taxon>
        <taxon>Cytophagales</taxon>
        <taxon>Hymenobacteraceae</taxon>
        <taxon>Hymenobacter</taxon>
    </lineage>
</organism>
<proteinExistence type="predicted"/>
<keyword evidence="2" id="KW-1185">Reference proteome</keyword>
<evidence type="ECO:0000313" key="2">
    <source>
        <dbReference type="Proteomes" id="UP000305517"/>
    </source>
</evidence>
<accession>A0A5R8WU93</accession>
<dbReference type="EMBL" id="VAJM01000002">
    <property type="protein sequence ID" value="TLM95339.1"/>
    <property type="molecule type" value="Genomic_DNA"/>
</dbReference>
<evidence type="ECO:0000313" key="1">
    <source>
        <dbReference type="EMBL" id="TLM95339.1"/>
    </source>
</evidence>
<gene>
    <name evidence="1" type="ORF">FDY95_06000</name>
</gene>
<reference evidence="1 2" key="1">
    <citation type="submission" date="2019-05" db="EMBL/GenBank/DDBJ databases">
        <title>Hymenobacter edaphi sp. nov., isolated from abandoned arsenic-contaminated farmland soil.</title>
        <authorList>
            <person name="Nie L."/>
        </authorList>
    </citation>
    <scope>NUCLEOTIDE SEQUENCE [LARGE SCALE GENOMIC DNA]</scope>
    <source>
        <strain evidence="1 2">1-3-3-8</strain>
    </source>
</reference>
<comment type="caution">
    <text evidence="1">The sequence shown here is derived from an EMBL/GenBank/DDBJ whole genome shotgun (WGS) entry which is preliminary data.</text>
</comment>
<dbReference type="OrthoDB" id="836926at2"/>
<protein>
    <submittedName>
        <fullName evidence="1">Uncharacterized protein</fullName>
    </submittedName>
</protein>
<name>A0A5R8WU93_9BACT</name>
<dbReference type="AlphaFoldDB" id="A0A5R8WU93"/>